<dbReference type="AlphaFoldDB" id="A0A1B6P7I3"/>
<proteinExistence type="predicted"/>
<dbReference type="InParanoid" id="A0A1B6P7I3"/>
<feature type="compositionally biased region" description="Polar residues" evidence="1">
    <location>
        <begin position="38"/>
        <end position="47"/>
    </location>
</feature>
<keyword evidence="2" id="KW-0472">Membrane</keyword>
<dbReference type="Gramene" id="KXG21602">
    <property type="protein sequence ID" value="KXG21602"/>
    <property type="gene ID" value="SORBI_3009G085400"/>
</dbReference>
<reference evidence="4" key="2">
    <citation type="journal article" date="2018" name="Plant J.">
        <title>The Sorghum bicolor reference genome: improved assembly, gene annotations, a transcriptome atlas, and signatures of genome organization.</title>
        <authorList>
            <person name="McCormick R.F."/>
            <person name="Truong S.K."/>
            <person name="Sreedasyam A."/>
            <person name="Jenkins J."/>
            <person name="Shu S."/>
            <person name="Sims D."/>
            <person name="Kennedy M."/>
            <person name="Amirebrahimi M."/>
            <person name="Weers B.D."/>
            <person name="McKinley B."/>
            <person name="Mattison A."/>
            <person name="Morishige D.T."/>
            <person name="Grimwood J."/>
            <person name="Schmutz J."/>
            <person name="Mullet J.E."/>
        </authorList>
    </citation>
    <scope>NUCLEOTIDE SEQUENCE [LARGE SCALE GENOMIC DNA]</scope>
    <source>
        <strain evidence="4">cv. BTx623</strain>
    </source>
</reference>
<keyword evidence="2" id="KW-1133">Transmembrane helix</keyword>
<gene>
    <name evidence="3" type="ORF">SORBI_3009G085400</name>
</gene>
<organism evidence="3 4">
    <name type="scientific">Sorghum bicolor</name>
    <name type="common">Sorghum</name>
    <name type="synonym">Sorghum vulgare</name>
    <dbReference type="NCBI Taxonomy" id="4558"/>
    <lineage>
        <taxon>Eukaryota</taxon>
        <taxon>Viridiplantae</taxon>
        <taxon>Streptophyta</taxon>
        <taxon>Embryophyta</taxon>
        <taxon>Tracheophyta</taxon>
        <taxon>Spermatophyta</taxon>
        <taxon>Magnoliopsida</taxon>
        <taxon>Liliopsida</taxon>
        <taxon>Poales</taxon>
        <taxon>Poaceae</taxon>
        <taxon>PACMAD clade</taxon>
        <taxon>Panicoideae</taxon>
        <taxon>Andropogonodae</taxon>
        <taxon>Andropogoneae</taxon>
        <taxon>Sorghinae</taxon>
        <taxon>Sorghum</taxon>
    </lineage>
</organism>
<feature type="transmembrane region" description="Helical" evidence="2">
    <location>
        <begin position="55"/>
        <end position="88"/>
    </location>
</feature>
<evidence type="ECO:0000256" key="2">
    <source>
        <dbReference type="SAM" id="Phobius"/>
    </source>
</evidence>
<name>A0A1B6P7I3_SORBI</name>
<evidence type="ECO:0000256" key="1">
    <source>
        <dbReference type="SAM" id="MobiDB-lite"/>
    </source>
</evidence>
<protein>
    <submittedName>
        <fullName evidence="3">Uncharacterized protein</fullName>
    </submittedName>
</protein>
<feature type="region of interest" description="Disordered" evidence="1">
    <location>
        <begin position="1"/>
        <end position="47"/>
    </location>
</feature>
<dbReference type="EMBL" id="CM000768">
    <property type="protein sequence ID" value="KXG21602.1"/>
    <property type="molecule type" value="Genomic_DNA"/>
</dbReference>
<accession>A0A1B6P7I3</accession>
<evidence type="ECO:0000313" key="4">
    <source>
        <dbReference type="Proteomes" id="UP000000768"/>
    </source>
</evidence>
<keyword evidence="2" id="KW-0812">Transmembrane</keyword>
<sequence length="100" mass="10412">MIGDSEAGGKVALGSEGSRPFTVPELHGELKEDGETVAGSSSAGSPNVDGSSYRFYLHMAPLCLIGGISSYMAILMAGGCHVLVLNLMPKQSLMPSRIKE</sequence>
<evidence type="ECO:0000313" key="3">
    <source>
        <dbReference type="EMBL" id="KXG21602.1"/>
    </source>
</evidence>
<keyword evidence="4" id="KW-1185">Reference proteome</keyword>
<reference evidence="3 4" key="1">
    <citation type="journal article" date="2009" name="Nature">
        <title>The Sorghum bicolor genome and the diversification of grasses.</title>
        <authorList>
            <person name="Paterson A.H."/>
            <person name="Bowers J.E."/>
            <person name="Bruggmann R."/>
            <person name="Dubchak I."/>
            <person name="Grimwood J."/>
            <person name="Gundlach H."/>
            <person name="Haberer G."/>
            <person name="Hellsten U."/>
            <person name="Mitros T."/>
            <person name="Poliakov A."/>
            <person name="Schmutz J."/>
            <person name="Spannagl M."/>
            <person name="Tang H."/>
            <person name="Wang X."/>
            <person name="Wicker T."/>
            <person name="Bharti A.K."/>
            <person name="Chapman J."/>
            <person name="Feltus F.A."/>
            <person name="Gowik U."/>
            <person name="Grigoriev I.V."/>
            <person name="Lyons E."/>
            <person name="Maher C.A."/>
            <person name="Martis M."/>
            <person name="Narechania A."/>
            <person name="Otillar R.P."/>
            <person name="Penning B.W."/>
            <person name="Salamov A.A."/>
            <person name="Wang Y."/>
            <person name="Zhang L."/>
            <person name="Carpita N.C."/>
            <person name="Freeling M."/>
            <person name="Gingle A.R."/>
            <person name="Hash C.T."/>
            <person name="Keller B."/>
            <person name="Klein P."/>
            <person name="Kresovich S."/>
            <person name="McCann M.C."/>
            <person name="Ming R."/>
            <person name="Peterson D.G."/>
            <person name="Mehboob-ur-Rahman"/>
            <person name="Ware D."/>
            <person name="Westhoff P."/>
            <person name="Mayer K.F."/>
            <person name="Messing J."/>
            <person name="Rokhsar D.S."/>
        </authorList>
    </citation>
    <scope>NUCLEOTIDE SEQUENCE [LARGE SCALE GENOMIC DNA]</scope>
    <source>
        <strain evidence="4">cv. BTx623</strain>
    </source>
</reference>
<dbReference type="Proteomes" id="UP000000768">
    <property type="component" value="Chromosome 9"/>
</dbReference>